<dbReference type="RefSeq" id="WP_224191048.1">
    <property type="nucleotide sequence ID" value="NZ_JAIRAU010000005.1"/>
</dbReference>
<gene>
    <name evidence="1" type="ORF">K7C98_08350</name>
</gene>
<reference evidence="1" key="1">
    <citation type="submission" date="2021-08" db="EMBL/GenBank/DDBJ databases">
        <authorList>
            <person name="Stevens D.C."/>
        </authorList>
    </citation>
    <scope>NUCLEOTIDE SEQUENCE</scope>
    <source>
        <strain evidence="1">DSM 53165</strain>
    </source>
</reference>
<evidence type="ECO:0000313" key="2">
    <source>
        <dbReference type="Proteomes" id="UP001139031"/>
    </source>
</evidence>
<organism evidence="1 2">
    <name type="scientific">Nannocystis pusilla</name>
    <dbReference type="NCBI Taxonomy" id="889268"/>
    <lineage>
        <taxon>Bacteria</taxon>
        <taxon>Pseudomonadati</taxon>
        <taxon>Myxococcota</taxon>
        <taxon>Polyangia</taxon>
        <taxon>Nannocystales</taxon>
        <taxon>Nannocystaceae</taxon>
        <taxon>Nannocystis</taxon>
    </lineage>
</organism>
<comment type="caution">
    <text evidence="1">The sequence shown here is derived from an EMBL/GenBank/DDBJ whole genome shotgun (WGS) entry which is preliminary data.</text>
</comment>
<dbReference type="Proteomes" id="UP001139031">
    <property type="component" value="Unassembled WGS sequence"/>
</dbReference>
<evidence type="ECO:0000313" key="1">
    <source>
        <dbReference type="EMBL" id="MBZ5709270.1"/>
    </source>
</evidence>
<evidence type="ECO:0008006" key="3">
    <source>
        <dbReference type="Google" id="ProtNLM"/>
    </source>
</evidence>
<protein>
    <recommendedName>
        <fullName evidence="3">DUF3291 domain-containing protein</fullName>
    </recommendedName>
</protein>
<accession>A0ABS7TM33</accession>
<dbReference type="EMBL" id="JAIRAU010000005">
    <property type="protein sequence ID" value="MBZ5709270.1"/>
    <property type="molecule type" value="Genomic_DNA"/>
</dbReference>
<keyword evidence="2" id="KW-1185">Reference proteome</keyword>
<name>A0ABS7TM33_9BACT</name>
<proteinExistence type="predicted"/>
<sequence length="125" mass="14376">MDKIIRFARSFPTLADAPLEPWDPFKFDAWAASRGGTTGFRRAASLQHASACVLAVWSTRQDVVEALQSAFTEYRQPYVLEAMHELAIARRRWRVGAFHVITALAVWDDEHRAAFLAWAREPWWC</sequence>